<feature type="domain" description="C2H2-type" evidence="8">
    <location>
        <begin position="538"/>
        <end position="565"/>
    </location>
</feature>
<sequence length="627" mass="72164">MENELHIDGNESLRDCGDDDSESITDSPDDDEQKEDPLDLTVHCEPMFVELEEEKETDDNRSLNLEEECVDPLEFLEVDQDSISESIESDEPSEAAIVEDTQLSHDGSHKDNVVHLSEENTQQTDKLQLLNDENKQAKLIHNSDGSSQQNHQSFNTNSMEKDMIKQDIIYDVIEECLPGKPPVATMCKKCGFLKNVNGSKVATNYELPDSVRRAYCNCANEQFKCRFCGKLIKLLFYNSHMKKHRESKNNTCQTCGKTFLLPTHLWRHLSIHVDDKNFFCNVCDKSFKQYKSLKNHRVSCTNRKFYKCSVCEESFTLKRALIEHLRKHEKVEVKEESFNCEICCIVFDNSSSKKEHIMEVHVAAQRFVCGTCGEAFVTESAMKRHKKTHTRSYTCNLCEATFTLRRELLVHRAQTHNSVKELRCRTCGKSFEQLSAFTEHRLEHTYSEDTVSCELCNKCFKDKAALRKHVLVHIPLSERSVVCDICNRSFCGNSALQKHIRLIHADSRPYTCEFCSKSFNQLCKLKYHIVIHASDKPVSCDVCNKAFSNDKDIKIHMRTHTGEKPFKCKLCGKSFRQRGHVSTHQLVHTKEKKFNCQVCSKSFGLSSSLKKHMKLHNSNILITNRPT</sequence>
<evidence type="ECO:0000256" key="1">
    <source>
        <dbReference type="ARBA" id="ARBA00022723"/>
    </source>
</evidence>
<dbReference type="GO" id="GO:0006355">
    <property type="term" value="P:regulation of DNA-templated transcription"/>
    <property type="evidence" value="ECO:0007669"/>
    <property type="project" value="UniProtKB-ARBA"/>
</dbReference>
<dbReference type="InterPro" id="IPR036236">
    <property type="entry name" value="Znf_C2H2_sf"/>
</dbReference>
<keyword evidence="3 6" id="KW-0863">Zinc-finger</keyword>
<keyword evidence="4" id="KW-0862">Zinc</keyword>
<dbReference type="SUPFAM" id="SSF57667">
    <property type="entry name" value="beta-beta-alpha zinc fingers"/>
    <property type="match status" value="7"/>
</dbReference>
<evidence type="ECO:0000313" key="9">
    <source>
        <dbReference type="EMBL" id="JAS72257.1"/>
    </source>
</evidence>
<feature type="compositionally biased region" description="Basic and acidic residues" evidence="7">
    <location>
        <begin position="1"/>
        <end position="16"/>
    </location>
</feature>
<evidence type="ECO:0000256" key="3">
    <source>
        <dbReference type="ARBA" id="ARBA00022771"/>
    </source>
</evidence>
<feature type="domain" description="C2H2-type" evidence="8">
    <location>
        <begin position="481"/>
        <end position="509"/>
    </location>
</feature>
<reference evidence="9" key="1">
    <citation type="submission" date="2015-11" db="EMBL/GenBank/DDBJ databases">
        <title>De novo transcriptome assembly of four potential Pierce s Disease insect vectors from Arizona vineyards.</title>
        <authorList>
            <person name="Tassone E.E."/>
        </authorList>
    </citation>
    <scope>NUCLEOTIDE SEQUENCE</scope>
</reference>
<name>A0A1B6HC43_9HEMI</name>
<dbReference type="PROSITE" id="PS00028">
    <property type="entry name" value="ZINC_FINGER_C2H2_1"/>
    <property type="match status" value="11"/>
</dbReference>
<feature type="domain" description="C2H2-type" evidence="8">
    <location>
        <begin position="566"/>
        <end position="593"/>
    </location>
</feature>
<feature type="compositionally biased region" description="Acidic residues" evidence="7">
    <location>
        <begin position="17"/>
        <end position="34"/>
    </location>
</feature>
<feature type="domain" description="C2H2-type" evidence="8">
    <location>
        <begin position="367"/>
        <end position="394"/>
    </location>
</feature>
<keyword evidence="2" id="KW-0677">Repeat</keyword>
<dbReference type="PROSITE" id="PS50157">
    <property type="entry name" value="ZINC_FINGER_C2H2_2"/>
    <property type="match status" value="12"/>
</dbReference>
<feature type="domain" description="C2H2-type" evidence="8">
    <location>
        <begin position="422"/>
        <end position="449"/>
    </location>
</feature>
<feature type="domain" description="C2H2-type" evidence="8">
    <location>
        <begin position="306"/>
        <end position="328"/>
    </location>
</feature>
<feature type="domain" description="C2H2-type" evidence="8">
    <location>
        <begin position="278"/>
        <end position="305"/>
    </location>
</feature>
<proteinExistence type="predicted"/>
<evidence type="ECO:0000256" key="6">
    <source>
        <dbReference type="PROSITE-ProRule" id="PRU00042"/>
    </source>
</evidence>
<dbReference type="InterPro" id="IPR013087">
    <property type="entry name" value="Znf_C2H2_type"/>
</dbReference>
<protein>
    <recommendedName>
        <fullName evidence="8">C2H2-type domain-containing protein</fullName>
    </recommendedName>
</protein>
<dbReference type="Gene3D" id="3.30.160.60">
    <property type="entry name" value="Classic Zinc Finger"/>
    <property type="match status" value="9"/>
</dbReference>
<dbReference type="GO" id="GO:0008270">
    <property type="term" value="F:zinc ion binding"/>
    <property type="evidence" value="ECO:0007669"/>
    <property type="project" value="UniProtKB-KW"/>
</dbReference>
<feature type="domain" description="C2H2-type" evidence="8">
    <location>
        <begin position="393"/>
        <end position="421"/>
    </location>
</feature>
<feature type="domain" description="C2H2-type" evidence="8">
    <location>
        <begin position="510"/>
        <end position="537"/>
    </location>
</feature>
<evidence type="ECO:0000256" key="2">
    <source>
        <dbReference type="ARBA" id="ARBA00022737"/>
    </source>
</evidence>
<dbReference type="GO" id="GO:0005634">
    <property type="term" value="C:nucleus"/>
    <property type="evidence" value="ECO:0007669"/>
    <property type="project" value="UniProtKB-ARBA"/>
</dbReference>
<feature type="domain" description="C2H2-type" evidence="8">
    <location>
        <begin position="250"/>
        <end position="277"/>
    </location>
</feature>
<dbReference type="EMBL" id="GECU01035449">
    <property type="protein sequence ID" value="JAS72257.1"/>
    <property type="molecule type" value="Transcribed_RNA"/>
</dbReference>
<keyword evidence="5" id="KW-0539">Nucleus</keyword>
<organism evidence="9">
    <name type="scientific">Homalodisca liturata</name>
    <dbReference type="NCBI Taxonomy" id="320908"/>
    <lineage>
        <taxon>Eukaryota</taxon>
        <taxon>Metazoa</taxon>
        <taxon>Ecdysozoa</taxon>
        <taxon>Arthropoda</taxon>
        <taxon>Hexapoda</taxon>
        <taxon>Insecta</taxon>
        <taxon>Pterygota</taxon>
        <taxon>Neoptera</taxon>
        <taxon>Paraneoptera</taxon>
        <taxon>Hemiptera</taxon>
        <taxon>Auchenorrhyncha</taxon>
        <taxon>Membracoidea</taxon>
        <taxon>Cicadellidae</taxon>
        <taxon>Cicadellinae</taxon>
        <taxon>Proconiini</taxon>
        <taxon>Homalodisca</taxon>
    </lineage>
</organism>
<dbReference type="Pfam" id="PF00096">
    <property type="entry name" value="zf-C2H2"/>
    <property type="match status" value="9"/>
</dbReference>
<keyword evidence="1" id="KW-0479">Metal-binding</keyword>
<feature type="region of interest" description="Disordered" evidence="7">
    <location>
        <begin position="1"/>
        <end position="42"/>
    </location>
</feature>
<feature type="domain" description="C2H2-type" evidence="8">
    <location>
        <begin position="451"/>
        <end position="473"/>
    </location>
</feature>
<evidence type="ECO:0000256" key="5">
    <source>
        <dbReference type="ARBA" id="ARBA00023242"/>
    </source>
</evidence>
<dbReference type="PANTHER" id="PTHR24377">
    <property type="entry name" value="IP01015P-RELATED"/>
    <property type="match status" value="1"/>
</dbReference>
<dbReference type="FunFam" id="3.30.160.60:FF:002343">
    <property type="entry name" value="Zinc finger protein 33A"/>
    <property type="match status" value="1"/>
</dbReference>
<dbReference type="InterPro" id="IPR050826">
    <property type="entry name" value="Krueppel_C2H2_ZnFinger"/>
</dbReference>
<dbReference type="FunFam" id="3.30.160.60:FF:000624">
    <property type="entry name" value="zinc finger protein 697"/>
    <property type="match status" value="1"/>
</dbReference>
<feature type="domain" description="C2H2-type" evidence="8">
    <location>
        <begin position="594"/>
        <end position="616"/>
    </location>
</feature>
<dbReference type="SMART" id="SM00355">
    <property type="entry name" value="ZnF_C2H2"/>
    <property type="match status" value="14"/>
</dbReference>
<evidence type="ECO:0000256" key="7">
    <source>
        <dbReference type="SAM" id="MobiDB-lite"/>
    </source>
</evidence>
<dbReference type="FunFam" id="3.30.160.60:FF:000446">
    <property type="entry name" value="Zinc finger protein"/>
    <property type="match status" value="1"/>
</dbReference>
<dbReference type="AlphaFoldDB" id="A0A1B6HC43"/>
<accession>A0A1B6HC43</accession>
<evidence type="ECO:0000259" key="8">
    <source>
        <dbReference type="PROSITE" id="PS50157"/>
    </source>
</evidence>
<gene>
    <name evidence="9" type="ORF">g.12969</name>
</gene>
<evidence type="ECO:0000256" key="4">
    <source>
        <dbReference type="ARBA" id="ARBA00022833"/>
    </source>
</evidence>
<dbReference type="FunFam" id="3.30.160.60:FF:000072">
    <property type="entry name" value="zinc finger protein 143 isoform X1"/>
    <property type="match status" value="1"/>
</dbReference>